<dbReference type="AlphaFoldDB" id="A0A2G9SMW0"/>
<evidence type="ECO:0000313" key="2">
    <source>
        <dbReference type="EMBL" id="PIO40803.1"/>
    </source>
</evidence>
<name>A0A2G9SMW0_AQUCT</name>
<dbReference type="EMBL" id="KV923411">
    <property type="protein sequence ID" value="PIO40803.1"/>
    <property type="molecule type" value="Genomic_DNA"/>
</dbReference>
<evidence type="ECO:0000313" key="3">
    <source>
        <dbReference type="Proteomes" id="UP000228934"/>
    </source>
</evidence>
<accession>A0A2G9SMW0</accession>
<organism evidence="2 3">
    <name type="scientific">Aquarana catesbeiana</name>
    <name type="common">American bullfrog</name>
    <name type="synonym">Rana catesbeiana</name>
    <dbReference type="NCBI Taxonomy" id="8400"/>
    <lineage>
        <taxon>Eukaryota</taxon>
        <taxon>Metazoa</taxon>
        <taxon>Chordata</taxon>
        <taxon>Craniata</taxon>
        <taxon>Vertebrata</taxon>
        <taxon>Euteleostomi</taxon>
        <taxon>Amphibia</taxon>
        <taxon>Batrachia</taxon>
        <taxon>Anura</taxon>
        <taxon>Neobatrachia</taxon>
        <taxon>Ranoidea</taxon>
        <taxon>Ranidae</taxon>
        <taxon>Aquarana</taxon>
    </lineage>
</organism>
<proteinExistence type="predicted"/>
<feature type="non-terminal residue" evidence="2">
    <location>
        <position position="1"/>
    </location>
</feature>
<feature type="compositionally biased region" description="Basic and acidic residues" evidence="1">
    <location>
        <begin position="33"/>
        <end position="46"/>
    </location>
</feature>
<feature type="region of interest" description="Disordered" evidence="1">
    <location>
        <begin position="30"/>
        <end position="57"/>
    </location>
</feature>
<gene>
    <name evidence="2" type="ORF">AB205_0083250</name>
</gene>
<feature type="compositionally biased region" description="Polar residues" evidence="1">
    <location>
        <begin position="47"/>
        <end position="57"/>
    </location>
</feature>
<keyword evidence="3" id="KW-1185">Reference proteome</keyword>
<reference evidence="3" key="1">
    <citation type="journal article" date="2017" name="Nat. Commun.">
        <title>The North American bullfrog draft genome provides insight into hormonal regulation of long noncoding RNA.</title>
        <authorList>
            <person name="Hammond S.A."/>
            <person name="Warren R.L."/>
            <person name="Vandervalk B.P."/>
            <person name="Kucuk E."/>
            <person name="Khan H."/>
            <person name="Gibb E.A."/>
            <person name="Pandoh P."/>
            <person name="Kirk H."/>
            <person name="Zhao Y."/>
            <person name="Jones M."/>
            <person name="Mungall A.J."/>
            <person name="Coope R."/>
            <person name="Pleasance S."/>
            <person name="Moore R.A."/>
            <person name="Holt R.A."/>
            <person name="Round J.M."/>
            <person name="Ohora S."/>
            <person name="Walle B.V."/>
            <person name="Veldhoen N."/>
            <person name="Helbing C.C."/>
            <person name="Birol I."/>
        </authorList>
    </citation>
    <scope>NUCLEOTIDE SEQUENCE [LARGE SCALE GENOMIC DNA]</scope>
</reference>
<dbReference type="Proteomes" id="UP000228934">
    <property type="component" value="Unassembled WGS sequence"/>
</dbReference>
<evidence type="ECO:0000256" key="1">
    <source>
        <dbReference type="SAM" id="MobiDB-lite"/>
    </source>
</evidence>
<protein>
    <submittedName>
        <fullName evidence="2">Uncharacterized protein</fullName>
    </submittedName>
</protein>
<sequence length="57" mass="6251">VFFLNGDSVSQNTLAVREGEEEKISTAIQDSCDDQHSCEVPPKEPTDTITISANRRA</sequence>